<accession>A0A1G7HLN9</accession>
<evidence type="ECO:0008006" key="3">
    <source>
        <dbReference type="Google" id="ProtNLM"/>
    </source>
</evidence>
<sequence>MSTNKHLVCHSAQCNCNFGDFPDILQVKTQKKHFINDSGGSQKLIASTMELGQPFTANTFGQCKLQPTGSSFKPCQPIITAWDGFYDKVQIMENQGYPLLEDSKATCAIAGSPCVSILTHGQVATPSASNFEETEEEQAITQQMNPVPSKSKVKTFKFRLIK</sequence>
<protein>
    <recommendedName>
        <fullName evidence="3">DUF4280 domain-containing protein</fullName>
    </recommendedName>
</protein>
<proteinExistence type="predicted"/>
<gene>
    <name evidence="1" type="ORF">SAMN04487992_106132</name>
</gene>
<dbReference type="InterPro" id="IPR025460">
    <property type="entry name" value="DUF4280"/>
</dbReference>
<dbReference type="Pfam" id="PF14107">
    <property type="entry name" value="DUF4280"/>
    <property type="match status" value="1"/>
</dbReference>
<reference evidence="2" key="1">
    <citation type="submission" date="2016-10" db="EMBL/GenBank/DDBJ databases">
        <authorList>
            <person name="Varghese N."/>
            <person name="Submissions S."/>
        </authorList>
    </citation>
    <scope>NUCLEOTIDE SEQUENCE [LARGE SCALE GENOMIC DNA]</scope>
    <source>
        <strain evidence="2">DSM 24729</strain>
    </source>
</reference>
<evidence type="ECO:0000313" key="1">
    <source>
        <dbReference type="EMBL" id="SDF00909.1"/>
    </source>
</evidence>
<dbReference type="EMBL" id="FNBD01000006">
    <property type="protein sequence ID" value="SDF00909.1"/>
    <property type="molecule type" value="Genomic_DNA"/>
</dbReference>
<keyword evidence="2" id="KW-1185">Reference proteome</keyword>
<name>A0A1G7HLN9_9FLAO</name>
<organism evidence="1 2">
    <name type="scientific">Cellulophaga baltica</name>
    <dbReference type="NCBI Taxonomy" id="76594"/>
    <lineage>
        <taxon>Bacteria</taxon>
        <taxon>Pseudomonadati</taxon>
        <taxon>Bacteroidota</taxon>
        <taxon>Flavobacteriia</taxon>
        <taxon>Flavobacteriales</taxon>
        <taxon>Flavobacteriaceae</taxon>
        <taxon>Cellulophaga</taxon>
    </lineage>
</organism>
<dbReference type="AlphaFoldDB" id="A0A1G7HLN9"/>
<dbReference type="Proteomes" id="UP000182114">
    <property type="component" value="Unassembled WGS sequence"/>
</dbReference>
<evidence type="ECO:0000313" key="2">
    <source>
        <dbReference type="Proteomes" id="UP000182114"/>
    </source>
</evidence>
<dbReference type="RefSeq" id="WP_074538482.1">
    <property type="nucleotide sequence ID" value="NZ_FNBD01000006.1"/>
</dbReference>